<sequence length="195" mass="22035">MGISGKPEELIHMSAARSPKVQVIKRFSGGGTVVVDQDTVFATLIMQASALPDVECYPRPVMRWSESFYSPVFAPYGPFQLQEHDYVFGERKFGGNAQAITKQRWLHHTSLLWDFQERHMALLKHPSKIPAYRGERSHLEFLCKLRDFMPSRDSLLDSIAGSLQTSGFHTQETSLAEAEQVLSRDHIKSTQVLAS</sequence>
<organism evidence="2 3">
    <name type="scientific">[Myrmecia] bisecta</name>
    <dbReference type="NCBI Taxonomy" id="41462"/>
    <lineage>
        <taxon>Eukaryota</taxon>
        <taxon>Viridiplantae</taxon>
        <taxon>Chlorophyta</taxon>
        <taxon>core chlorophytes</taxon>
        <taxon>Trebouxiophyceae</taxon>
        <taxon>Trebouxiales</taxon>
        <taxon>Trebouxiaceae</taxon>
        <taxon>Myrmecia</taxon>
    </lineage>
</organism>
<dbReference type="InterPro" id="IPR004143">
    <property type="entry name" value="BPL_LPL_catalytic"/>
</dbReference>
<dbReference type="InterPro" id="IPR045864">
    <property type="entry name" value="aa-tRNA-synth_II/BPL/LPL"/>
</dbReference>
<reference evidence="2 3" key="1">
    <citation type="journal article" date="2024" name="Nat. Commun.">
        <title>Phylogenomics reveals the evolutionary origins of lichenization in chlorophyte algae.</title>
        <authorList>
            <person name="Puginier C."/>
            <person name="Libourel C."/>
            <person name="Otte J."/>
            <person name="Skaloud P."/>
            <person name="Haon M."/>
            <person name="Grisel S."/>
            <person name="Petersen M."/>
            <person name="Berrin J.G."/>
            <person name="Delaux P.M."/>
            <person name="Dal Grande F."/>
            <person name="Keller J."/>
        </authorList>
    </citation>
    <scope>NUCLEOTIDE SEQUENCE [LARGE SCALE GENOMIC DNA]</scope>
    <source>
        <strain evidence="2 3">SAG 2043</strain>
    </source>
</reference>
<evidence type="ECO:0000313" key="3">
    <source>
        <dbReference type="Proteomes" id="UP001489004"/>
    </source>
</evidence>
<dbReference type="PANTHER" id="PTHR43506">
    <property type="entry name" value="BIOTIN/LIPOATE A/B PROTEIN LIGASE FAMILY"/>
    <property type="match status" value="1"/>
</dbReference>
<dbReference type="PROSITE" id="PS51733">
    <property type="entry name" value="BPL_LPL_CATALYTIC"/>
    <property type="match status" value="1"/>
</dbReference>
<gene>
    <name evidence="2" type="ORF">WJX72_002465</name>
</gene>
<comment type="caution">
    <text evidence="2">The sequence shown here is derived from an EMBL/GenBank/DDBJ whole genome shotgun (WGS) entry which is preliminary data.</text>
</comment>
<dbReference type="PANTHER" id="PTHR43506:SF1">
    <property type="entry name" value="BPL_LPL CATALYTIC DOMAIN-CONTAINING PROTEIN"/>
    <property type="match status" value="1"/>
</dbReference>
<accession>A0AAW1QEH3</accession>
<name>A0AAW1QEH3_9CHLO</name>
<dbReference type="EMBL" id="JALJOR010000003">
    <property type="protein sequence ID" value="KAK9819795.1"/>
    <property type="molecule type" value="Genomic_DNA"/>
</dbReference>
<dbReference type="InterPro" id="IPR053264">
    <property type="entry name" value="Lipoate-ligase_2_inactive"/>
</dbReference>
<dbReference type="Pfam" id="PF21948">
    <property type="entry name" value="LplA-B_cat"/>
    <property type="match status" value="1"/>
</dbReference>
<evidence type="ECO:0000313" key="2">
    <source>
        <dbReference type="EMBL" id="KAK9819795.1"/>
    </source>
</evidence>
<keyword evidence="3" id="KW-1185">Reference proteome</keyword>
<evidence type="ECO:0000259" key="1">
    <source>
        <dbReference type="PROSITE" id="PS51733"/>
    </source>
</evidence>
<dbReference type="AlphaFoldDB" id="A0AAW1QEH3"/>
<dbReference type="Gene3D" id="3.30.930.10">
    <property type="entry name" value="Bira Bifunctional Protein, Domain 2"/>
    <property type="match status" value="1"/>
</dbReference>
<feature type="domain" description="BPL/LPL catalytic" evidence="1">
    <location>
        <begin position="1"/>
        <end position="167"/>
    </location>
</feature>
<dbReference type="SUPFAM" id="SSF55681">
    <property type="entry name" value="Class II aaRS and biotin synthetases"/>
    <property type="match status" value="1"/>
</dbReference>
<proteinExistence type="predicted"/>
<protein>
    <recommendedName>
        <fullName evidence="1">BPL/LPL catalytic domain-containing protein</fullName>
    </recommendedName>
</protein>
<dbReference type="Proteomes" id="UP001489004">
    <property type="component" value="Unassembled WGS sequence"/>
</dbReference>